<dbReference type="PANTHER" id="PTHR12266">
    <property type="entry name" value="NA+/CA2+ K+ INDEPENDENT EXCHANGER"/>
    <property type="match status" value="1"/>
</dbReference>
<name>A0A7S3A9T9_9RHOD</name>
<sequence>MTCVKQVMAGKDGGPASQCSGIKRCISEGRLSEAEDFAGYLELHFCQIAGENWISIPLFSLFLASLIYVMIWIADDYLSPSLAGIADVLRLSPEVAGVTFLALGNGAPDISSTFASVQSKTFSIAASELIGSAMFITTVVVASVALVSHAALDCRSFLHNALFLLGAVVSLTLVIYRGQIQLFEAGFFILYYCAYLFLVLYTESNGKGKTSRSLQWNAVDAGVEESDGEDGTVRSSNRLFSNGCQDVTYESVPVAESDDGGTPSDTADFAISESDLEIAGGESTLGASLNDLLRSTTELLRSTRELFVGFQQKFRVVFNFPQTPLQHILRFTVPPMVRPDDEWNPWARFTLVMLPITLPLFIAAVLGWLHVELFFKIPLWCLIVTFGSVASTVLFIMLPKDEAPALGLAAYLIGFVACVFWLFVTAREVVKVLKAIGTVLRISYSILGMTVLAWGNSIGDVISNSAIAKQGSPKTAVAACLSSPMFNLVFSLGAALTIECIQQYPEPYTVKHMGAPFYNTVAFLCFGLIMTTVVVSRSNYVVTRSYAKILLGLYIAYGVVNIMVVTLQVKLPW</sequence>
<dbReference type="InterPro" id="IPR044880">
    <property type="entry name" value="NCX_ion-bd_dom_sf"/>
</dbReference>
<feature type="transmembrane region" description="Helical" evidence="6">
    <location>
        <begin position="517"/>
        <end position="537"/>
    </location>
</feature>
<organism evidence="8">
    <name type="scientific">Rhodosorus marinus</name>
    <dbReference type="NCBI Taxonomy" id="101924"/>
    <lineage>
        <taxon>Eukaryota</taxon>
        <taxon>Rhodophyta</taxon>
        <taxon>Stylonematophyceae</taxon>
        <taxon>Stylonematales</taxon>
        <taxon>Stylonemataceae</taxon>
        <taxon>Rhodosorus</taxon>
    </lineage>
</organism>
<feature type="domain" description="Sodium/calcium exchanger membrane region" evidence="7">
    <location>
        <begin position="412"/>
        <end position="562"/>
    </location>
</feature>
<feature type="transmembrane region" description="Helical" evidence="6">
    <location>
        <begin position="157"/>
        <end position="176"/>
    </location>
</feature>
<dbReference type="InterPro" id="IPR004837">
    <property type="entry name" value="NaCa_Exmemb"/>
</dbReference>
<protein>
    <recommendedName>
        <fullName evidence="7">Sodium/calcium exchanger membrane region domain-containing protein</fullName>
    </recommendedName>
</protein>
<proteinExistence type="predicted"/>
<evidence type="ECO:0000259" key="7">
    <source>
        <dbReference type="Pfam" id="PF01699"/>
    </source>
</evidence>
<dbReference type="GO" id="GO:0008324">
    <property type="term" value="F:monoatomic cation transmembrane transporter activity"/>
    <property type="evidence" value="ECO:0007669"/>
    <property type="project" value="TreeGrafter"/>
</dbReference>
<feature type="transmembrane region" description="Helical" evidence="6">
    <location>
        <begin position="53"/>
        <end position="74"/>
    </location>
</feature>
<feature type="transmembrane region" description="Helical" evidence="6">
    <location>
        <begin position="129"/>
        <end position="150"/>
    </location>
</feature>
<feature type="transmembrane region" description="Helical" evidence="6">
    <location>
        <begin position="182"/>
        <end position="202"/>
    </location>
</feature>
<gene>
    <name evidence="8" type="ORF">RMAR00112_LOCUS33092</name>
</gene>
<feature type="transmembrane region" description="Helical" evidence="6">
    <location>
        <begin position="476"/>
        <end position="497"/>
    </location>
</feature>
<dbReference type="Gene3D" id="1.20.1420.30">
    <property type="entry name" value="NCX, central ion-binding region"/>
    <property type="match status" value="2"/>
</dbReference>
<evidence type="ECO:0000256" key="5">
    <source>
        <dbReference type="ARBA" id="ARBA00023136"/>
    </source>
</evidence>
<accession>A0A7S3A9T9</accession>
<dbReference type="EMBL" id="HBHW01042767">
    <property type="protein sequence ID" value="CAE0065020.1"/>
    <property type="molecule type" value="Transcribed_RNA"/>
</dbReference>
<evidence type="ECO:0000256" key="3">
    <source>
        <dbReference type="ARBA" id="ARBA00022692"/>
    </source>
</evidence>
<evidence type="ECO:0000256" key="4">
    <source>
        <dbReference type="ARBA" id="ARBA00022989"/>
    </source>
</evidence>
<evidence type="ECO:0000256" key="1">
    <source>
        <dbReference type="ARBA" id="ARBA00004141"/>
    </source>
</evidence>
<feature type="transmembrane region" description="Helical" evidence="6">
    <location>
        <begin position="405"/>
        <end position="423"/>
    </location>
</feature>
<feature type="transmembrane region" description="Helical" evidence="6">
    <location>
        <begin position="346"/>
        <end position="371"/>
    </location>
</feature>
<feature type="transmembrane region" description="Helical" evidence="6">
    <location>
        <begin position="435"/>
        <end position="455"/>
    </location>
</feature>
<evidence type="ECO:0000256" key="2">
    <source>
        <dbReference type="ARBA" id="ARBA00022448"/>
    </source>
</evidence>
<dbReference type="GO" id="GO:0016020">
    <property type="term" value="C:membrane"/>
    <property type="evidence" value="ECO:0007669"/>
    <property type="project" value="UniProtKB-SubCell"/>
</dbReference>
<evidence type="ECO:0000256" key="6">
    <source>
        <dbReference type="SAM" id="Phobius"/>
    </source>
</evidence>
<reference evidence="8" key="1">
    <citation type="submission" date="2021-01" db="EMBL/GenBank/DDBJ databases">
        <authorList>
            <person name="Corre E."/>
            <person name="Pelletier E."/>
            <person name="Niang G."/>
            <person name="Scheremetjew M."/>
            <person name="Finn R."/>
            <person name="Kale V."/>
            <person name="Holt S."/>
            <person name="Cochrane G."/>
            <person name="Meng A."/>
            <person name="Brown T."/>
            <person name="Cohen L."/>
        </authorList>
    </citation>
    <scope>NUCLEOTIDE SEQUENCE</scope>
    <source>
        <strain evidence="8">CCMP 769</strain>
    </source>
</reference>
<feature type="transmembrane region" description="Helical" evidence="6">
    <location>
        <begin position="549"/>
        <end position="569"/>
    </location>
</feature>
<dbReference type="PANTHER" id="PTHR12266:SF0">
    <property type="entry name" value="MITOCHONDRIAL SODIUM_CALCIUM EXCHANGER PROTEIN"/>
    <property type="match status" value="1"/>
</dbReference>
<dbReference type="AlphaFoldDB" id="A0A7S3A9T9"/>
<keyword evidence="3 6" id="KW-0812">Transmembrane</keyword>
<keyword evidence="5 6" id="KW-0472">Membrane</keyword>
<feature type="transmembrane region" description="Helical" evidence="6">
    <location>
        <begin position="377"/>
        <end position="398"/>
    </location>
</feature>
<dbReference type="Pfam" id="PF01699">
    <property type="entry name" value="Na_Ca_ex"/>
    <property type="match status" value="2"/>
</dbReference>
<dbReference type="InterPro" id="IPR051359">
    <property type="entry name" value="CaCA_antiporter"/>
</dbReference>
<evidence type="ECO:0000313" key="8">
    <source>
        <dbReference type="EMBL" id="CAE0065020.1"/>
    </source>
</evidence>
<comment type="subcellular location">
    <subcellularLocation>
        <location evidence="1">Membrane</location>
        <topology evidence="1">Multi-pass membrane protein</topology>
    </subcellularLocation>
</comment>
<keyword evidence="4 6" id="KW-1133">Transmembrane helix</keyword>
<keyword evidence="2" id="KW-0813">Transport</keyword>
<feature type="domain" description="Sodium/calcium exchanger membrane region" evidence="7">
    <location>
        <begin position="61"/>
        <end position="200"/>
    </location>
</feature>